<evidence type="ECO:0000256" key="1">
    <source>
        <dbReference type="SAM" id="MobiDB-lite"/>
    </source>
</evidence>
<reference evidence="2" key="1">
    <citation type="journal article" date="2022" name="bioRxiv">
        <title>Sequencing and chromosome-scale assembly of the giantPleurodeles waltlgenome.</title>
        <authorList>
            <person name="Brown T."/>
            <person name="Elewa A."/>
            <person name="Iarovenko S."/>
            <person name="Subramanian E."/>
            <person name="Araus A.J."/>
            <person name="Petzold A."/>
            <person name="Susuki M."/>
            <person name="Suzuki K.-i.T."/>
            <person name="Hayashi T."/>
            <person name="Toyoda A."/>
            <person name="Oliveira C."/>
            <person name="Osipova E."/>
            <person name="Leigh N.D."/>
            <person name="Simon A."/>
            <person name="Yun M.H."/>
        </authorList>
    </citation>
    <scope>NUCLEOTIDE SEQUENCE</scope>
    <source>
        <strain evidence="2">20211129_DDA</strain>
        <tissue evidence="2">Liver</tissue>
    </source>
</reference>
<accession>A0AAV7WUI0</accession>
<evidence type="ECO:0000313" key="3">
    <source>
        <dbReference type="Proteomes" id="UP001066276"/>
    </source>
</evidence>
<dbReference type="Proteomes" id="UP001066276">
    <property type="component" value="Chromosome 1_1"/>
</dbReference>
<protein>
    <submittedName>
        <fullName evidence="2">Uncharacterized protein</fullName>
    </submittedName>
</protein>
<evidence type="ECO:0000313" key="2">
    <source>
        <dbReference type="EMBL" id="KAJ1216476.1"/>
    </source>
</evidence>
<keyword evidence="3" id="KW-1185">Reference proteome</keyword>
<gene>
    <name evidence="2" type="ORF">NDU88_004077</name>
</gene>
<sequence length="92" mass="10190">MFGSRAADRLGSAVKHSERSDLPGIRGEQSGAQHKPGGRWAAARPVRANRRRRRLGRVRCDRETPDANSFWPAGPNARTSREIEARTFAPAL</sequence>
<feature type="region of interest" description="Disordered" evidence="1">
    <location>
        <begin position="1"/>
        <end position="79"/>
    </location>
</feature>
<dbReference type="EMBL" id="JANPWB010000001">
    <property type="protein sequence ID" value="KAJ1216476.1"/>
    <property type="molecule type" value="Genomic_DNA"/>
</dbReference>
<organism evidence="2 3">
    <name type="scientific">Pleurodeles waltl</name>
    <name type="common">Iberian ribbed newt</name>
    <dbReference type="NCBI Taxonomy" id="8319"/>
    <lineage>
        <taxon>Eukaryota</taxon>
        <taxon>Metazoa</taxon>
        <taxon>Chordata</taxon>
        <taxon>Craniata</taxon>
        <taxon>Vertebrata</taxon>
        <taxon>Euteleostomi</taxon>
        <taxon>Amphibia</taxon>
        <taxon>Batrachia</taxon>
        <taxon>Caudata</taxon>
        <taxon>Salamandroidea</taxon>
        <taxon>Salamandridae</taxon>
        <taxon>Pleurodelinae</taxon>
        <taxon>Pleurodeles</taxon>
    </lineage>
</organism>
<dbReference type="AlphaFoldDB" id="A0AAV7WUI0"/>
<proteinExistence type="predicted"/>
<comment type="caution">
    <text evidence="2">The sequence shown here is derived from an EMBL/GenBank/DDBJ whole genome shotgun (WGS) entry which is preliminary data.</text>
</comment>
<feature type="compositionally biased region" description="Basic residues" evidence="1">
    <location>
        <begin position="47"/>
        <end position="57"/>
    </location>
</feature>
<name>A0AAV7WUI0_PLEWA</name>